<dbReference type="Pfam" id="PF06114">
    <property type="entry name" value="Peptidase_M78"/>
    <property type="match status" value="1"/>
</dbReference>
<organism evidence="2 3">
    <name type="scientific">Selenomonas bovis</name>
    <dbReference type="NCBI Taxonomy" id="416586"/>
    <lineage>
        <taxon>Bacteria</taxon>
        <taxon>Bacillati</taxon>
        <taxon>Bacillota</taxon>
        <taxon>Negativicutes</taxon>
        <taxon>Selenomonadales</taxon>
        <taxon>Selenomonadaceae</taxon>
        <taxon>Selenomonas</taxon>
    </lineage>
</organism>
<accession>A0A848B490</accession>
<dbReference type="Proteomes" id="UP000543804">
    <property type="component" value="Unassembled WGS sequence"/>
</dbReference>
<evidence type="ECO:0000313" key="3">
    <source>
        <dbReference type="Proteomes" id="UP000543804"/>
    </source>
</evidence>
<dbReference type="AlphaFoldDB" id="A0A848B490"/>
<dbReference type="InterPro" id="IPR052345">
    <property type="entry name" value="Rad_response_metalloprotease"/>
</dbReference>
<reference evidence="2 3" key="1">
    <citation type="submission" date="2020-04" db="EMBL/GenBank/DDBJ databases">
        <authorList>
            <person name="Hitch T.C.A."/>
            <person name="Wylensek D."/>
            <person name="Clavel T."/>
        </authorList>
    </citation>
    <scope>NUCLEOTIDE SEQUENCE [LARGE SCALE GENOMIC DNA]</scope>
    <source>
        <strain evidence="2 3">PG-130-P53-12</strain>
    </source>
</reference>
<proteinExistence type="predicted"/>
<evidence type="ECO:0000259" key="1">
    <source>
        <dbReference type="Pfam" id="PF06114"/>
    </source>
</evidence>
<dbReference type="Gene3D" id="1.10.10.2910">
    <property type="match status" value="1"/>
</dbReference>
<sequence>MLREQSALKTPINAIRLAKALGYEVYQASFKDNAISGGVNFQKQGGKIYLNRNDSPTRQRFTLAHELGHCIMHREYYRNGILGRIDMFRNPENHSQEEVEANAFAANLLMPEQMVREMWKRWGFTDYQNMDRATSVRHSATKEICQIPADTPSK</sequence>
<dbReference type="InterPro" id="IPR010359">
    <property type="entry name" value="IrrE_HExxH"/>
</dbReference>
<keyword evidence="3" id="KW-1185">Reference proteome</keyword>
<gene>
    <name evidence="2" type="ORF">HF878_02240</name>
</gene>
<evidence type="ECO:0000313" key="2">
    <source>
        <dbReference type="EMBL" id="NMD98306.1"/>
    </source>
</evidence>
<name>A0A848B490_9FIRM</name>
<dbReference type="EMBL" id="JABAFA010000003">
    <property type="protein sequence ID" value="NMD98306.1"/>
    <property type="molecule type" value="Genomic_DNA"/>
</dbReference>
<protein>
    <submittedName>
        <fullName evidence="2">ImmA/IrrE family metallo-endopeptidase</fullName>
    </submittedName>
</protein>
<dbReference type="PANTHER" id="PTHR43236">
    <property type="entry name" value="ANTITOXIN HIGA1"/>
    <property type="match status" value="1"/>
</dbReference>
<comment type="caution">
    <text evidence="2">The sequence shown here is derived from an EMBL/GenBank/DDBJ whole genome shotgun (WGS) entry which is preliminary data.</text>
</comment>
<feature type="domain" description="IrrE N-terminal-like" evidence="1">
    <location>
        <begin position="19"/>
        <end position="121"/>
    </location>
</feature>
<dbReference type="PANTHER" id="PTHR43236:SF2">
    <property type="entry name" value="BLL0069 PROTEIN"/>
    <property type="match status" value="1"/>
</dbReference>